<proteinExistence type="predicted"/>
<feature type="transmembrane region" description="Helical" evidence="1">
    <location>
        <begin position="167"/>
        <end position="187"/>
    </location>
</feature>
<evidence type="ECO:0000313" key="3">
    <source>
        <dbReference type="EMBL" id="SCM69766.1"/>
    </source>
</evidence>
<reference evidence="4" key="1">
    <citation type="submission" date="2016-09" db="EMBL/GenBank/DDBJ databases">
        <authorList>
            <person name="Wibberg D."/>
        </authorList>
    </citation>
    <scope>NUCLEOTIDE SEQUENCE [LARGE SCALE GENOMIC DNA]</scope>
</reference>
<dbReference type="EMBL" id="FMJB01000066">
    <property type="protein sequence ID" value="SCM69766.1"/>
    <property type="molecule type" value="Genomic_DNA"/>
</dbReference>
<dbReference type="InterPro" id="IPR000620">
    <property type="entry name" value="EamA_dom"/>
</dbReference>
<feature type="transmembrane region" description="Helical" evidence="1">
    <location>
        <begin position="27"/>
        <end position="44"/>
    </location>
</feature>
<gene>
    <name evidence="3" type="ORF">KARMA_4008</name>
</gene>
<feature type="transmembrane region" description="Helical" evidence="1">
    <location>
        <begin position="56"/>
        <end position="80"/>
    </location>
</feature>
<dbReference type="InterPro" id="IPR037185">
    <property type="entry name" value="EmrE-like"/>
</dbReference>
<organism evidence="3 4">
    <name type="scientific">Donghicola eburneus</name>
    <dbReference type="NCBI Taxonomy" id="393278"/>
    <lineage>
        <taxon>Bacteria</taxon>
        <taxon>Pseudomonadati</taxon>
        <taxon>Pseudomonadota</taxon>
        <taxon>Alphaproteobacteria</taxon>
        <taxon>Rhodobacterales</taxon>
        <taxon>Roseobacteraceae</taxon>
        <taxon>Donghicola</taxon>
    </lineage>
</organism>
<keyword evidence="4" id="KW-1185">Reference proteome</keyword>
<protein>
    <recommendedName>
        <fullName evidence="2">EamA domain-containing protein</fullName>
    </recommendedName>
</protein>
<dbReference type="Proteomes" id="UP000184085">
    <property type="component" value="Unassembled WGS sequence"/>
</dbReference>
<dbReference type="Pfam" id="PF00892">
    <property type="entry name" value="EamA"/>
    <property type="match status" value="2"/>
</dbReference>
<feature type="transmembrane region" description="Helical" evidence="1">
    <location>
        <begin position="113"/>
        <end position="132"/>
    </location>
</feature>
<feature type="domain" description="EamA" evidence="2">
    <location>
        <begin position="140"/>
        <end position="265"/>
    </location>
</feature>
<feature type="transmembrane region" description="Helical" evidence="1">
    <location>
        <begin position="138"/>
        <end position="155"/>
    </location>
</feature>
<feature type="transmembrane region" description="Helical" evidence="1">
    <location>
        <begin position="253"/>
        <end position="270"/>
    </location>
</feature>
<name>A0A1M4N9A0_9RHOB</name>
<evidence type="ECO:0000256" key="1">
    <source>
        <dbReference type="SAM" id="Phobius"/>
    </source>
</evidence>
<evidence type="ECO:0000259" key="2">
    <source>
        <dbReference type="Pfam" id="PF00892"/>
    </source>
</evidence>
<dbReference type="AlphaFoldDB" id="A0A1M4N9A0"/>
<dbReference type="PANTHER" id="PTHR22911:SF135">
    <property type="entry name" value="BLR4310 PROTEIN"/>
    <property type="match status" value="1"/>
</dbReference>
<dbReference type="PANTHER" id="PTHR22911">
    <property type="entry name" value="ACYL-MALONYL CONDENSING ENZYME-RELATED"/>
    <property type="match status" value="1"/>
</dbReference>
<keyword evidence="1" id="KW-0812">Transmembrane</keyword>
<sequence>MAAAMGAFSVEDAFFKRATQDIPTSQALMMFGAMGLAVFVLLSLRRKEPIWHPQLFSTALILRSVSELVGRLSFALALALTPLTSASAILQAAPLVVVIGAVVFFGERVGWRRWLAIGLGLVGVLMIIRPTPALFEPNSIFAVLATLGFAGRDLATRASPATMSTEQLGSLGFAILVIAGVLLSFVLGESLATPTLLSVGATAGATVAGVLAYSALTLAMRTGEISIVTPFRYTRQLFAIILGFAVFGEWPDLLTWAGIGVIILSGLYTARAGRQDR</sequence>
<dbReference type="GO" id="GO:0016020">
    <property type="term" value="C:membrane"/>
    <property type="evidence" value="ECO:0007669"/>
    <property type="project" value="InterPro"/>
</dbReference>
<accession>A0A1M4N9A0</accession>
<dbReference type="SUPFAM" id="SSF103481">
    <property type="entry name" value="Multidrug resistance efflux transporter EmrE"/>
    <property type="match status" value="2"/>
</dbReference>
<feature type="transmembrane region" description="Helical" evidence="1">
    <location>
        <begin position="231"/>
        <end position="247"/>
    </location>
</feature>
<keyword evidence="1" id="KW-1133">Transmembrane helix</keyword>
<keyword evidence="1" id="KW-0472">Membrane</keyword>
<feature type="transmembrane region" description="Helical" evidence="1">
    <location>
        <begin position="86"/>
        <end position="106"/>
    </location>
</feature>
<evidence type="ECO:0000313" key="4">
    <source>
        <dbReference type="Proteomes" id="UP000184085"/>
    </source>
</evidence>
<feature type="transmembrane region" description="Helical" evidence="1">
    <location>
        <begin position="199"/>
        <end position="219"/>
    </location>
</feature>
<feature type="domain" description="EamA" evidence="2">
    <location>
        <begin position="4"/>
        <end position="128"/>
    </location>
</feature>
<dbReference type="Gene3D" id="1.10.3730.20">
    <property type="match status" value="1"/>
</dbReference>